<evidence type="ECO:0000313" key="1">
    <source>
        <dbReference type="EMBL" id="SCD20213.1"/>
    </source>
</evidence>
<organism evidence="1 2">
    <name type="scientific">Proteiniphilum saccharofermentans</name>
    <dbReference type="NCBI Taxonomy" id="1642647"/>
    <lineage>
        <taxon>Bacteria</taxon>
        <taxon>Pseudomonadati</taxon>
        <taxon>Bacteroidota</taxon>
        <taxon>Bacteroidia</taxon>
        <taxon>Bacteroidales</taxon>
        <taxon>Dysgonomonadaceae</taxon>
        <taxon>Proteiniphilum</taxon>
    </lineage>
</organism>
<name>A0A1R3SV70_9BACT</name>
<dbReference type="AlphaFoldDB" id="A0A1R3SV70"/>
<evidence type="ECO:0000313" key="2">
    <source>
        <dbReference type="Proteomes" id="UP000187464"/>
    </source>
</evidence>
<sequence>MITYHKGLGDSLKRKGNSVIYAFADELPLLTYSMDFSKERIYIFSEYFKVNDKNPLIDNKYSKINWLKTYFSDYDRNRYYSGPTYDNKYYDSLLKNLINFFDTIFQNENIDFFIYEAISNSFAYVCYEVAKVNDIGYRGYIGSRIANRFELHTEEFGMTNRFEKIFKNSSFHAQTPEIKDFVESYLAKYLGNHIPSYLARKNKLTADYSLVKKYINNEKSLLLKGAFKFYKKTKSADFKYAYQSNNPIKYYYNLFKRNILKKIRTTIGNNIFEKPAKDEIYYLFPLHMKPEASTSVLARHYCDDLAVLRNIAFNLPIGEKLYIKEHFVNYGNLPLSFYHELKRIPNVRLIHSNEDTMQLIKNCKALITLTSTMGFEALLMYKKVIVFGNVFYKCHPNCIKLDSYENLFNILTELKQPPCDREVARNFVTAYYLCTSEGRTGFSNYEKEDIGRFAEPLIKAIEIYNHELATQN</sequence>
<dbReference type="InterPro" id="IPR007833">
    <property type="entry name" value="Capsule_polysaccharide_synth"/>
</dbReference>
<dbReference type="GO" id="GO:0000271">
    <property type="term" value="P:polysaccharide biosynthetic process"/>
    <property type="evidence" value="ECO:0007669"/>
    <property type="project" value="InterPro"/>
</dbReference>
<proteinExistence type="predicted"/>
<dbReference type="STRING" id="1642647.PSM36_1391"/>
<gene>
    <name evidence="1" type="ORF">PSM36_1391</name>
</gene>
<protein>
    <submittedName>
        <fullName evidence="1">Capsule polysaccharide biosynthesis protein</fullName>
    </submittedName>
</protein>
<keyword evidence="2" id="KW-1185">Reference proteome</keyword>
<dbReference type="KEGG" id="psac:PSM36_1391"/>
<dbReference type="EMBL" id="LT605205">
    <property type="protein sequence ID" value="SCD20213.1"/>
    <property type="molecule type" value="Genomic_DNA"/>
</dbReference>
<reference evidence="1 2" key="1">
    <citation type="submission" date="2016-08" db="EMBL/GenBank/DDBJ databases">
        <authorList>
            <person name="Seilhamer J.J."/>
        </authorList>
    </citation>
    <scope>NUCLEOTIDE SEQUENCE [LARGE SCALE GENOMIC DNA]</scope>
    <source>
        <strain evidence="1">M3/6</strain>
    </source>
</reference>
<dbReference type="InterPro" id="IPR043148">
    <property type="entry name" value="TagF_C"/>
</dbReference>
<dbReference type="Gene3D" id="3.40.50.12580">
    <property type="match status" value="1"/>
</dbReference>
<accession>A0A1R3SV70</accession>
<dbReference type="GO" id="GO:0015774">
    <property type="term" value="P:polysaccharide transport"/>
    <property type="evidence" value="ECO:0007669"/>
    <property type="project" value="InterPro"/>
</dbReference>
<dbReference type="Pfam" id="PF05159">
    <property type="entry name" value="Capsule_synth"/>
    <property type="match status" value="1"/>
</dbReference>
<dbReference type="Proteomes" id="UP000187464">
    <property type="component" value="Chromosome I"/>
</dbReference>